<proteinExistence type="predicted"/>
<evidence type="ECO:0000313" key="2">
    <source>
        <dbReference type="EMBL" id="CAK0885293.1"/>
    </source>
</evidence>
<dbReference type="EMBL" id="CAUYUJ010018649">
    <property type="protein sequence ID" value="CAK0885293.1"/>
    <property type="molecule type" value="Genomic_DNA"/>
</dbReference>
<name>A0ABN9WFV2_9DINO</name>
<evidence type="ECO:0000256" key="1">
    <source>
        <dbReference type="SAM" id="MobiDB-lite"/>
    </source>
</evidence>
<comment type="caution">
    <text evidence="2">The sequence shown here is derived from an EMBL/GenBank/DDBJ whole genome shotgun (WGS) entry which is preliminary data.</text>
</comment>
<organism evidence="2 3">
    <name type="scientific">Prorocentrum cordatum</name>
    <dbReference type="NCBI Taxonomy" id="2364126"/>
    <lineage>
        <taxon>Eukaryota</taxon>
        <taxon>Sar</taxon>
        <taxon>Alveolata</taxon>
        <taxon>Dinophyceae</taxon>
        <taxon>Prorocentrales</taxon>
        <taxon>Prorocentraceae</taxon>
        <taxon>Prorocentrum</taxon>
    </lineage>
</organism>
<reference evidence="2" key="1">
    <citation type="submission" date="2023-10" db="EMBL/GenBank/DDBJ databases">
        <authorList>
            <person name="Chen Y."/>
            <person name="Shah S."/>
            <person name="Dougan E. K."/>
            <person name="Thang M."/>
            <person name="Chan C."/>
        </authorList>
    </citation>
    <scope>NUCLEOTIDE SEQUENCE [LARGE SCALE GENOMIC DNA]</scope>
</reference>
<gene>
    <name evidence="2" type="ORF">PCOR1329_LOCUS66943</name>
</gene>
<keyword evidence="3" id="KW-1185">Reference proteome</keyword>
<evidence type="ECO:0000313" key="3">
    <source>
        <dbReference type="Proteomes" id="UP001189429"/>
    </source>
</evidence>
<dbReference type="Proteomes" id="UP001189429">
    <property type="component" value="Unassembled WGS sequence"/>
</dbReference>
<feature type="region of interest" description="Disordered" evidence="1">
    <location>
        <begin position="66"/>
        <end position="113"/>
    </location>
</feature>
<protein>
    <submittedName>
        <fullName evidence="2">Uncharacterized protein</fullName>
    </submittedName>
</protein>
<accession>A0ABN9WFV2</accession>
<sequence>MPPGHAIFAFAQGDLVQYFKLAAVGAGLDCLGPELYMLTHGGPSHDHARLLRSLQEIRAPVPEGGAHRWAASEAAGRGPLAGDQSRAGRARGPRDAFARTPASRGASRRSFWS</sequence>